<name>C5KZL5_PERM5</name>
<evidence type="ECO:0000313" key="2">
    <source>
        <dbReference type="EMBL" id="EER10043.1"/>
    </source>
</evidence>
<gene>
    <name evidence="2" type="ORF">Pmar_PMAR007039</name>
</gene>
<organism evidence="3">
    <name type="scientific">Perkinsus marinus (strain ATCC 50983 / TXsc)</name>
    <dbReference type="NCBI Taxonomy" id="423536"/>
    <lineage>
        <taxon>Eukaryota</taxon>
        <taxon>Sar</taxon>
        <taxon>Alveolata</taxon>
        <taxon>Perkinsozoa</taxon>
        <taxon>Perkinsea</taxon>
        <taxon>Perkinsida</taxon>
        <taxon>Perkinsidae</taxon>
        <taxon>Perkinsus</taxon>
    </lineage>
</organism>
<dbReference type="RefSeq" id="XP_002778248.1">
    <property type="nucleotide sequence ID" value="XM_002778202.1"/>
</dbReference>
<sequence length="293" mass="32697">MLLLSDSILGSMGITARSLNHMSYQLTGRSTASVALLTGALTAIALGALAMRRRSRAIHTSLVRKLTVDGPALISRVLDCFSLALFDELWGPSVECWLAMKEIEVRNIPKGSTKDNEPTLSVAARFPSICQRLHARQSEVLADFHVTERSLQQAEQWWNQKALAADDTDSPAVLGKFKAITHMLEVEPDRLVEAPESLLDQARAEYPTDASMRDAIRKYREDLPSLKGFDIDSPPTLEDFRILFERKQQPLPITLRARISELVNMGNKTVEEELKELFTPRSASSSSLKRPLQ</sequence>
<accession>C5KZL5</accession>
<dbReference type="GeneID" id="9038321"/>
<dbReference type="AlphaFoldDB" id="C5KZL5"/>
<evidence type="ECO:0000313" key="3">
    <source>
        <dbReference type="Proteomes" id="UP000007800"/>
    </source>
</evidence>
<dbReference type="InParanoid" id="C5KZL5"/>
<keyword evidence="1" id="KW-1133">Transmembrane helix</keyword>
<keyword evidence="1" id="KW-0472">Membrane</keyword>
<reference evidence="2 3" key="1">
    <citation type="submission" date="2008-07" db="EMBL/GenBank/DDBJ databases">
        <authorList>
            <person name="El-Sayed N."/>
            <person name="Caler E."/>
            <person name="Inman J."/>
            <person name="Amedeo P."/>
            <person name="Hass B."/>
            <person name="Wortman J."/>
        </authorList>
    </citation>
    <scope>NUCLEOTIDE SEQUENCE [LARGE SCALE GENOMIC DNA]</scope>
    <source>
        <strain evidence="3">ATCC 50983 / TXsc</strain>
    </source>
</reference>
<proteinExistence type="predicted"/>
<dbReference type="OrthoDB" id="443984at2759"/>
<protein>
    <submittedName>
        <fullName evidence="2">Uncharacterized protein</fullName>
    </submittedName>
</protein>
<keyword evidence="3" id="KW-1185">Reference proteome</keyword>
<dbReference type="OMA" id="ASVECWI"/>
<keyword evidence="1" id="KW-0812">Transmembrane</keyword>
<dbReference type="Proteomes" id="UP000007800">
    <property type="component" value="Unassembled WGS sequence"/>
</dbReference>
<dbReference type="EMBL" id="GG677899">
    <property type="protein sequence ID" value="EER10043.1"/>
    <property type="molecule type" value="Genomic_DNA"/>
</dbReference>
<evidence type="ECO:0000256" key="1">
    <source>
        <dbReference type="SAM" id="Phobius"/>
    </source>
</evidence>
<feature type="transmembrane region" description="Helical" evidence="1">
    <location>
        <begin position="32"/>
        <end position="51"/>
    </location>
</feature>